<dbReference type="Gene3D" id="1.10.150.60">
    <property type="entry name" value="ARID DNA-binding domain"/>
    <property type="match status" value="1"/>
</dbReference>
<evidence type="ECO:0000259" key="1">
    <source>
        <dbReference type="PROSITE" id="PS51011"/>
    </source>
</evidence>
<dbReference type="Pfam" id="PF01388">
    <property type="entry name" value="ARID"/>
    <property type="match status" value="1"/>
</dbReference>
<dbReference type="SUPFAM" id="SSF46774">
    <property type="entry name" value="ARID-like"/>
    <property type="match status" value="1"/>
</dbReference>
<evidence type="ECO:0000313" key="2">
    <source>
        <dbReference type="EMBL" id="KAF5809509.1"/>
    </source>
</evidence>
<reference evidence="2" key="2">
    <citation type="submission" date="2020-06" db="EMBL/GenBank/DDBJ databases">
        <title>Helianthus annuus Genome sequencing and assembly Release 2.</title>
        <authorList>
            <person name="Gouzy J."/>
            <person name="Langlade N."/>
            <person name="Munos S."/>
        </authorList>
    </citation>
    <scope>NUCLEOTIDE SEQUENCE</scope>
    <source>
        <tissue evidence="2">Leaves</tissue>
    </source>
</reference>
<dbReference type="InterPro" id="IPR036431">
    <property type="entry name" value="ARID_dom_sf"/>
</dbReference>
<dbReference type="Proteomes" id="UP000215914">
    <property type="component" value="Unassembled WGS sequence"/>
</dbReference>
<dbReference type="AlphaFoldDB" id="A0A9K3NQW5"/>
<dbReference type="GO" id="GO:0003677">
    <property type="term" value="F:DNA binding"/>
    <property type="evidence" value="ECO:0007669"/>
    <property type="project" value="InterPro"/>
</dbReference>
<dbReference type="PROSITE" id="PS51011">
    <property type="entry name" value="ARID"/>
    <property type="match status" value="1"/>
</dbReference>
<reference evidence="2" key="1">
    <citation type="journal article" date="2017" name="Nature">
        <title>The sunflower genome provides insights into oil metabolism, flowering and Asterid evolution.</title>
        <authorList>
            <person name="Badouin H."/>
            <person name="Gouzy J."/>
            <person name="Grassa C.J."/>
            <person name="Murat F."/>
            <person name="Staton S.E."/>
            <person name="Cottret L."/>
            <person name="Lelandais-Briere C."/>
            <person name="Owens G.L."/>
            <person name="Carrere S."/>
            <person name="Mayjonade B."/>
            <person name="Legrand L."/>
            <person name="Gill N."/>
            <person name="Kane N.C."/>
            <person name="Bowers J.E."/>
            <person name="Hubner S."/>
            <person name="Bellec A."/>
            <person name="Berard A."/>
            <person name="Berges H."/>
            <person name="Blanchet N."/>
            <person name="Boniface M.C."/>
            <person name="Brunel D."/>
            <person name="Catrice O."/>
            <person name="Chaidir N."/>
            <person name="Claudel C."/>
            <person name="Donnadieu C."/>
            <person name="Faraut T."/>
            <person name="Fievet G."/>
            <person name="Helmstetter N."/>
            <person name="King M."/>
            <person name="Knapp S.J."/>
            <person name="Lai Z."/>
            <person name="Le Paslier M.C."/>
            <person name="Lippi Y."/>
            <person name="Lorenzon L."/>
            <person name="Mandel J.R."/>
            <person name="Marage G."/>
            <person name="Marchand G."/>
            <person name="Marquand E."/>
            <person name="Bret-Mestries E."/>
            <person name="Morien E."/>
            <person name="Nambeesan S."/>
            <person name="Nguyen T."/>
            <person name="Pegot-Espagnet P."/>
            <person name="Pouilly N."/>
            <person name="Raftis F."/>
            <person name="Sallet E."/>
            <person name="Schiex T."/>
            <person name="Thomas J."/>
            <person name="Vandecasteele C."/>
            <person name="Vares D."/>
            <person name="Vear F."/>
            <person name="Vautrin S."/>
            <person name="Crespi M."/>
            <person name="Mangin B."/>
            <person name="Burke J.M."/>
            <person name="Salse J."/>
            <person name="Munos S."/>
            <person name="Vincourt P."/>
            <person name="Rieseberg L.H."/>
            <person name="Langlade N.B."/>
        </authorList>
    </citation>
    <scope>NUCLEOTIDE SEQUENCE</scope>
    <source>
        <tissue evidence="2">Leaves</tissue>
    </source>
</reference>
<keyword evidence="3" id="KW-1185">Reference proteome</keyword>
<protein>
    <submittedName>
        <fullName evidence="2">Transcription factor &amp; chromatin remodeling ARID family</fullName>
    </submittedName>
</protein>
<feature type="domain" description="ARID" evidence="1">
    <location>
        <begin position="60"/>
        <end position="153"/>
    </location>
</feature>
<dbReference type="Gramene" id="mRNA:HanXRQr2_Chr04g0157981">
    <property type="protein sequence ID" value="CDS:HanXRQr2_Chr04g0157981.1"/>
    <property type="gene ID" value="HanXRQr2_Chr04g0157981"/>
</dbReference>
<sequence>MIYYEGLKDNPSESKETLRERAVVLSQFEEDVIENNIIIESCLDTVDLITLHGELANHQRFYNATFEEIIIWFISCFLSIIKEGVVPPTLLDWHEITLILLHRLVRVNGGFKEVIESDTWDEIAFKCGYEPDDAQVVKIAYIYYLELVEWYFALMKRKQEKNASNAAEKTNNGWVKDDSSDDDLVIVVEVTNDL</sequence>
<name>A0A9K3NQW5_HELAN</name>
<dbReference type="PANTHER" id="PTHR46410">
    <property type="entry name" value="AT-RICH INTERACTIVE DOMAIN-CONTAINING PROTEIN 2"/>
    <property type="match status" value="1"/>
</dbReference>
<dbReference type="InterPro" id="IPR001606">
    <property type="entry name" value="ARID_dom"/>
</dbReference>
<accession>A0A9K3NQW5</accession>
<dbReference type="PANTHER" id="PTHR46410:SF26">
    <property type="entry name" value="BULB-TYPE LECTIN DOMAIN-CONTAINING PROTEIN-RELATED"/>
    <property type="match status" value="1"/>
</dbReference>
<organism evidence="2 3">
    <name type="scientific">Helianthus annuus</name>
    <name type="common">Common sunflower</name>
    <dbReference type="NCBI Taxonomy" id="4232"/>
    <lineage>
        <taxon>Eukaryota</taxon>
        <taxon>Viridiplantae</taxon>
        <taxon>Streptophyta</taxon>
        <taxon>Embryophyta</taxon>
        <taxon>Tracheophyta</taxon>
        <taxon>Spermatophyta</taxon>
        <taxon>Magnoliopsida</taxon>
        <taxon>eudicotyledons</taxon>
        <taxon>Gunneridae</taxon>
        <taxon>Pentapetalae</taxon>
        <taxon>asterids</taxon>
        <taxon>campanulids</taxon>
        <taxon>Asterales</taxon>
        <taxon>Asteraceae</taxon>
        <taxon>Asteroideae</taxon>
        <taxon>Heliantheae alliance</taxon>
        <taxon>Heliantheae</taxon>
        <taxon>Helianthus</taxon>
    </lineage>
</organism>
<gene>
    <name evidence="2" type="ORF">HanXRQr2_Chr04g0157981</name>
</gene>
<dbReference type="EMBL" id="MNCJ02000319">
    <property type="protein sequence ID" value="KAF5809509.1"/>
    <property type="molecule type" value="Genomic_DNA"/>
</dbReference>
<evidence type="ECO:0000313" key="3">
    <source>
        <dbReference type="Proteomes" id="UP000215914"/>
    </source>
</evidence>
<proteinExistence type="predicted"/>
<comment type="caution">
    <text evidence="2">The sequence shown here is derived from an EMBL/GenBank/DDBJ whole genome shotgun (WGS) entry which is preliminary data.</text>
</comment>